<dbReference type="Proteomes" id="UP000233551">
    <property type="component" value="Unassembled WGS sequence"/>
</dbReference>
<comment type="caution">
    <text evidence="3">The sequence shown here is derived from an EMBL/GenBank/DDBJ whole genome shotgun (WGS) entry which is preliminary data.</text>
</comment>
<evidence type="ECO:0000313" key="3">
    <source>
        <dbReference type="EMBL" id="PKH47836.1"/>
    </source>
</evidence>
<dbReference type="AlphaFoldDB" id="A0A2I0GBN0"/>
<evidence type="ECO:0000256" key="1">
    <source>
        <dbReference type="SAM" id="MobiDB-lite"/>
    </source>
</evidence>
<reference evidence="3 4" key="1">
    <citation type="submission" date="2017-11" db="EMBL/GenBank/DDBJ databases">
        <title>De-novo sequencing of pomegranate (Punica granatum L.) genome.</title>
        <authorList>
            <person name="Akparov Z."/>
            <person name="Amiraslanov A."/>
            <person name="Hajiyeva S."/>
            <person name="Abbasov M."/>
            <person name="Kaur K."/>
            <person name="Hamwieh A."/>
            <person name="Solovyev V."/>
            <person name="Salamov A."/>
            <person name="Braich B."/>
            <person name="Kosarev P."/>
            <person name="Mahmoud A."/>
            <person name="Hajiyev E."/>
            <person name="Babayeva S."/>
            <person name="Izzatullayeva V."/>
            <person name="Mammadov A."/>
            <person name="Mammadov A."/>
            <person name="Sharifova S."/>
            <person name="Ojaghi J."/>
            <person name="Eynullazada K."/>
            <person name="Bayramov B."/>
            <person name="Abdulazimova A."/>
            <person name="Shahmuradov I."/>
        </authorList>
    </citation>
    <scope>NUCLEOTIDE SEQUENCE [LARGE SCALE GENOMIC DNA]</scope>
    <source>
        <strain evidence="4">cv. AG2017</strain>
        <tissue evidence="3">Leaf</tissue>
    </source>
</reference>
<gene>
    <name evidence="3" type="ORF">CRG98_050425</name>
</gene>
<accession>A0A2I0GBN0</accession>
<sequence>MEARDNMSSPARETTQETEKMGPSEETSPNPARQARESRAQQSSPPPGQFSPQPEQSGPSPRQSSTGERGSGHGIPLRQTSRSSVHWDLSQRVSETQADCNLDVGVESENNDAFVLQRSERNTSAPKYLKDFVDHKMKEFFTHTATHHPHSYGTSIPLKSSESDRLTVSGYTRSNDELMEVWSDIRRDCGEGWEMHQMDEHNAFLHGDLTKEVYLKMSPGLSARKKGVVCRLQKSLYGIRRASCNWYSEFVDALQRYGFQQLGVDRSLFTYSRGNIFLGVLVYVDNLVVVGNSSAHYASFNKYLDRCFRIRSTEVFLGD</sequence>
<dbReference type="Pfam" id="PF07727">
    <property type="entry name" value="RVT_2"/>
    <property type="match status" value="1"/>
</dbReference>
<organism evidence="3 4">
    <name type="scientific">Punica granatum</name>
    <name type="common">Pomegranate</name>
    <dbReference type="NCBI Taxonomy" id="22663"/>
    <lineage>
        <taxon>Eukaryota</taxon>
        <taxon>Viridiplantae</taxon>
        <taxon>Streptophyta</taxon>
        <taxon>Embryophyta</taxon>
        <taxon>Tracheophyta</taxon>
        <taxon>Spermatophyta</taxon>
        <taxon>Magnoliopsida</taxon>
        <taxon>eudicotyledons</taxon>
        <taxon>Gunneridae</taxon>
        <taxon>Pentapetalae</taxon>
        <taxon>rosids</taxon>
        <taxon>malvids</taxon>
        <taxon>Myrtales</taxon>
        <taxon>Lythraceae</taxon>
        <taxon>Punica</taxon>
    </lineage>
</organism>
<protein>
    <recommendedName>
        <fullName evidence="2">Reverse transcriptase Ty1/copia-type domain-containing protein</fullName>
    </recommendedName>
</protein>
<feature type="compositionally biased region" description="Basic and acidic residues" evidence="1">
    <location>
        <begin position="14"/>
        <end position="23"/>
    </location>
</feature>
<dbReference type="InterPro" id="IPR013103">
    <property type="entry name" value="RVT_2"/>
</dbReference>
<feature type="compositionally biased region" description="Polar residues" evidence="1">
    <location>
        <begin position="1"/>
        <end position="13"/>
    </location>
</feature>
<proteinExistence type="predicted"/>
<feature type="domain" description="Reverse transcriptase Ty1/copia-type" evidence="2">
    <location>
        <begin position="191"/>
        <end position="311"/>
    </location>
</feature>
<evidence type="ECO:0000313" key="4">
    <source>
        <dbReference type="Proteomes" id="UP000233551"/>
    </source>
</evidence>
<feature type="compositionally biased region" description="Low complexity" evidence="1">
    <location>
        <begin position="50"/>
        <end position="65"/>
    </location>
</feature>
<name>A0A2I0GBN0_PUNGR</name>
<feature type="region of interest" description="Disordered" evidence="1">
    <location>
        <begin position="1"/>
        <end position="90"/>
    </location>
</feature>
<evidence type="ECO:0000259" key="2">
    <source>
        <dbReference type="Pfam" id="PF07727"/>
    </source>
</evidence>
<dbReference type="EMBL" id="PGOL01045283">
    <property type="protein sequence ID" value="PKH47836.1"/>
    <property type="molecule type" value="Genomic_DNA"/>
</dbReference>
<dbReference type="STRING" id="22663.A0A2I0GBN0"/>
<keyword evidence="4" id="KW-1185">Reference proteome</keyword>